<evidence type="ECO:0000256" key="3">
    <source>
        <dbReference type="ARBA" id="ARBA00022676"/>
    </source>
</evidence>
<organism evidence="6 7">
    <name type="scientific">Rubneribacter badeniensis</name>
    <dbReference type="NCBI Taxonomy" id="2070688"/>
    <lineage>
        <taxon>Bacteria</taxon>
        <taxon>Bacillati</taxon>
        <taxon>Actinomycetota</taxon>
        <taxon>Coriobacteriia</taxon>
        <taxon>Eggerthellales</taxon>
        <taxon>Eggerthellaceae</taxon>
        <taxon>Rubneribacter</taxon>
    </lineage>
</organism>
<gene>
    <name evidence="6" type="ORF">C2L80_11770</name>
</gene>
<protein>
    <recommendedName>
        <fullName evidence="8">Glycosyltransferase family 1 protein</fullName>
    </recommendedName>
</protein>
<dbReference type="AlphaFoldDB" id="A0A2K2U2D3"/>
<keyword evidence="5" id="KW-0472">Membrane</keyword>
<comment type="caution">
    <text evidence="6">The sequence shown here is derived from an EMBL/GenBank/DDBJ whole genome shotgun (WGS) entry which is preliminary data.</text>
</comment>
<accession>A0A2K2U2D3</accession>
<evidence type="ECO:0000313" key="6">
    <source>
        <dbReference type="EMBL" id="PNV64475.1"/>
    </source>
</evidence>
<reference evidence="6 7" key="1">
    <citation type="journal article" date="2018" name="Int. J. Syst. Evol. Microbiol.">
        <title>Rubneribacter badeniensis gen. nov., sp. nov. and Enteroscipio rubneri gen. nov., sp. nov., new members of the Eggerthellaceae isolated from human faeces.</title>
        <authorList>
            <person name="Danylec N."/>
            <person name="Gobl A."/>
            <person name="Stoll D.A."/>
            <person name="Hetzer B."/>
            <person name="Kulling S.E."/>
            <person name="Huch M."/>
        </authorList>
    </citation>
    <scope>NUCLEOTIDE SEQUENCE [LARGE SCALE GENOMIC DNA]</scope>
    <source>
        <strain evidence="6 7">ResAG-85</strain>
    </source>
</reference>
<dbReference type="GO" id="GO:0009246">
    <property type="term" value="P:enterobacterial common antigen biosynthetic process"/>
    <property type="evidence" value="ECO:0007669"/>
    <property type="project" value="InterPro"/>
</dbReference>
<keyword evidence="1" id="KW-1003">Cell membrane</keyword>
<evidence type="ECO:0000313" key="7">
    <source>
        <dbReference type="Proteomes" id="UP000236488"/>
    </source>
</evidence>
<proteinExistence type="predicted"/>
<dbReference type="EMBL" id="PPEL01000095">
    <property type="protein sequence ID" value="PNV64475.1"/>
    <property type="molecule type" value="Genomic_DNA"/>
</dbReference>
<sequence length="402" mass="46029">MISGIAPFLMFSVEMKSESMFSRREVMEKRAPKYLHVLWQDDLKFFSNLIAMINDPLCGFDKDEHLFITPFVDVFEELKDRGNVEFFDEGSGNWALVHCISSNANRVDWVFFHGAVRKASVLLLRKSILKKIVWRTWGGELFFSRESKNILRSLLSAPLNSVLAERYKGFRAFGVANLVDVLEVERRLPGMQCFHMSYSTPDFDSLALASESLHPNSDEEDRPVEILVGHSGYEGDHHKTILRKLSRFKNENIRVNLVLSYGDSNYIEEVAELGDRLFGKKCRIIKDFMPKADYGRFLKSMDVAILDDMRSSALGNFSALVAMEKSLYINALGVYREAMEVEGLPYRLTDDIDNMSFSDFASPLVYETRGMLSRLAPKPMCCGVKRWHSMLRELDEEAEASL</sequence>
<dbReference type="Pfam" id="PF07429">
    <property type="entry name" value="Glyco_transf_56"/>
    <property type="match status" value="1"/>
</dbReference>
<dbReference type="Proteomes" id="UP000236488">
    <property type="component" value="Unassembled WGS sequence"/>
</dbReference>
<evidence type="ECO:0000256" key="5">
    <source>
        <dbReference type="ARBA" id="ARBA00023136"/>
    </source>
</evidence>
<keyword evidence="2" id="KW-0997">Cell inner membrane</keyword>
<evidence type="ECO:0008006" key="8">
    <source>
        <dbReference type="Google" id="ProtNLM"/>
    </source>
</evidence>
<evidence type="ECO:0000256" key="2">
    <source>
        <dbReference type="ARBA" id="ARBA00022519"/>
    </source>
</evidence>
<dbReference type="GO" id="GO:0008417">
    <property type="term" value="F:fucosyltransferase activity"/>
    <property type="evidence" value="ECO:0007669"/>
    <property type="project" value="InterPro"/>
</dbReference>
<evidence type="ECO:0000256" key="4">
    <source>
        <dbReference type="ARBA" id="ARBA00022679"/>
    </source>
</evidence>
<dbReference type="InterPro" id="IPR009993">
    <property type="entry name" value="WecF"/>
</dbReference>
<keyword evidence="3" id="KW-0328">Glycosyltransferase</keyword>
<evidence type="ECO:0000256" key="1">
    <source>
        <dbReference type="ARBA" id="ARBA00022475"/>
    </source>
</evidence>
<keyword evidence="7" id="KW-1185">Reference proteome</keyword>
<keyword evidence="4" id="KW-0808">Transferase</keyword>
<name>A0A2K2U2D3_9ACTN</name>